<evidence type="ECO:0000256" key="6">
    <source>
        <dbReference type="ARBA" id="ARBA00022618"/>
    </source>
</evidence>
<comment type="subcellular location">
    <subcellularLocation>
        <location evidence="2">Chromosome</location>
        <location evidence="2">Centromere</location>
        <location evidence="2">Kinetochore</location>
    </subcellularLocation>
    <subcellularLocation>
        <location evidence="1">Cytoplasm</location>
        <location evidence="1">Cytoskeleton</location>
        <location evidence="1">Spindle</location>
    </subcellularLocation>
</comment>
<comment type="similarity">
    <text evidence="3">Belongs to the SKA2 family.</text>
</comment>
<dbReference type="PANTHER" id="PTHR32017">
    <property type="entry name" value="SPINDLE AND KINETOCHORE-ASSOCIATED PROTEIN 2"/>
    <property type="match status" value="1"/>
</dbReference>
<evidence type="ECO:0000259" key="14">
    <source>
        <dbReference type="Pfam" id="PF16740"/>
    </source>
</evidence>
<reference evidence="15" key="2">
    <citation type="submission" date="2025-09" db="UniProtKB">
        <authorList>
            <consortium name="Ensembl"/>
        </authorList>
    </citation>
    <scope>IDENTIFICATION</scope>
</reference>
<name>A0A8C6GSN1_MUSSI</name>
<keyword evidence="8" id="KW-0498">Mitosis</keyword>
<evidence type="ECO:0000256" key="4">
    <source>
        <dbReference type="ARBA" id="ARBA00022454"/>
    </source>
</evidence>
<sequence>MVAEVNKLELMVQKADSDLDYLQYRLEYEIKTNHPHSAGQKNAVAILKELSATRAIKSHMPDL</sequence>
<dbReference type="GeneTree" id="ENSGT00390000009588"/>
<feature type="domain" description="Ska2 N-terminal" evidence="14">
    <location>
        <begin position="4"/>
        <end position="60"/>
    </location>
</feature>
<reference evidence="15" key="1">
    <citation type="submission" date="2025-08" db="UniProtKB">
        <authorList>
            <consortium name="Ensembl"/>
        </authorList>
    </citation>
    <scope>IDENTIFICATION</scope>
</reference>
<dbReference type="PANTHER" id="PTHR32017:SF3">
    <property type="entry name" value="SPINDLE AND KINETOCHORE-ASSOCIATED PROTEIN 2"/>
    <property type="match status" value="1"/>
</dbReference>
<dbReference type="GO" id="GO:0000940">
    <property type="term" value="C:outer kinetochore"/>
    <property type="evidence" value="ECO:0007669"/>
    <property type="project" value="InterPro"/>
</dbReference>
<dbReference type="InterPro" id="IPR026762">
    <property type="entry name" value="Ska2"/>
</dbReference>
<evidence type="ECO:0000256" key="2">
    <source>
        <dbReference type="ARBA" id="ARBA00004629"/>
    </source>
</evidence>
<dbReference type="GO" id="GO:0007059">
    <property type="term" value="P:chromosome segregation"/>
    <property type="evidence" value="ECO:0007669"/>
    <property type="project" value="InterPro"/>
</dbReference>
<keyword evidence="5" id="KW-0963">Cytoplasm</keyword>
<keyword evidence="11" id="KW-0131">Cell cycle</keyword>
<dbReference type="Pfam" id="PF16740">
    <property type="entry name" value="SKA2"/>
    <property type="match status" value="1"/>
</dbReference>
<dbReference type="AlphaFoldDB" id="A0A8C6GSN1"/>
<keyword evidence="12" id="KW-0137">Centromere</keyword>
<organism evidence="15 16">
    <name type="scientific">Mus spicilegus</name>
    <name type="common">Mound-building mouse</name>
    <dbReference type="NCBI Taxonomy" id="10103"/>
    <lineage>
        <taxon>Eukaryota</taxon>
        <taxon>Metazoa</taxon>
        <taxon>Chordata</taxon>
        <taxon>Craniata</taxon>
        <taxon>Vertebrata</taxon>
        <taxon>Euteleostomi</taxon>
        <taxon>Mammalia</taxon>
        <taxon>Eutheria</taxon>
        <taxon>Euarchontoglires</taxon>
        <taxon>Glires</taxon>
        <taxon>Rodentia</taxon>
        <taxon>Myomorpha</taxon>
        <taxon>Muroidea</taxon>
        <taxon>Muridae</taxon>
        <taxon>Murinae</taxon>
        <taxon>Mus</taxon>
        <taxon>Mus</taxon>
    </lineage>
</organism>
<evidence type="ECO:0000256" key="5">
    <source>
        <dbReference type="ARBA" id="ARBA00022490"/>
    </source>
</evidence>
<evidence type="ECO:0000256" key="10">
    <source>
        <dbReference type="ARBA" id="ARBA00023212"/>
    </source>
</evidence>
<evidence type="ECO:0000256" key="9">
    <source>
        <dbReference type="ARBA" id="ARBA00022838"/>
    </source>
</evidence>
<dbReference type="Gene3D" id="6.10.250.1380">
    <property type="match status" value="1"/>
</dbReference>
<dbReference type="GO" id="GO:0051301">
    <property type="term" value="P:cell division"/>
    <property type="evidence" value="ECO:0007669"/>
    <property type="project" value="UniProtKB-KW"/>
</dbReference>
<evidence type="ECO:0000256" key="13">
    <source>
        <dbReference type="ARBA" id="ARBA00029651"/>
    </source>
</evidence>
<evidence type="ECO:0000256" key="12">
    <source>
        <dbReference type="ARBA" id="ARBA00023328"/>
    </source>
</evidence>
<dbReference type="InterPro" id="IPR042091">
    <property type="entry name" value="Ska2_N"/>
</dbReference>
<accession>A0A8C6GSN1</accession>
<keyword evidence="6" id="KW-0132">Cell division</keyword>
<dbReference type="GO" id="GO:0005876">
    <property type="term" value="C:spindle microtubule"/>
    <property type="evidence" value="ECO:0007669"/>
    <property type="project" value="InterPro"/>
</dbReference>
<evidence type="ECO:0000256" key="8">
    <source>
        <dbReference type="ARBA" id="ARBA00022776"/>
    </source>
</evidence>
<keyword evidence="4" id="KW-0158">Chromosome</keyword>
<keyword evidence="9" id="KW-0995">Kinetochore</keyword>
<dbReference type="Proteomes" id="UP000694415">
    <property type="component" value="Unplaced"/>
</dbReference>
<dbReference type="GO" id="GO:0000278">
    <property type="term" value="P:mitotic cell cycle"/>
    <property type="evidence" value="ECO:0007669"/>
    <property type="project" value="TreeGrafter"/>
</dbReference>
<protein>
    <recommendedName>
        <fullName evidence="13">Protein FAM33A</fullName>
    </recommendedName>
</protein>
<dbReference type="Ensembl" id="ENSMSIT00000013535.1">
    <property type="protein sequence ID" value="ENSMSIP00000010688.1"/>
    <property type="gene ID" value="ENSMSIG00000009365.1"/>
</dbReference>
<dbReference type="GO" id="GO:0008017">
    <property type="term" value="F:microtubule binding"/>
    <property type="evidence" value="ECO:0007669"/>
    <property type="project" value="InterPro"/>
</dbReference>
<evidence type="ECO:0000256" key="7">
    <source>
        <dbReference type="ARBA" id="ARBA00022701"/>
    </source>
</evidence>
<evidence type="ECO:0000256" key="11">
    <source>
        <dbReference type="ARBA" id="ARBA00023306"/>
    </source>
</evidence>
<evidence type="ECO:0000313" key="15">
    <source>
        <dbReference type="Ensembl" id="ENSMSIP00000010688.1"/>
    </source>
</evidence>
<evidence type="ECO:0000256" key="1">
    <source>
        <dbReference type="ARBA" id="ARBA00004186"/>
    </source>
</evidence>
<keyword evidence="10" id="KW-0206">Cytoskeleton</keyword>
<keyword evidence="7" id="KW-0493">Microtubule</keyword>
<proteinExistence type="inferred from homology"/>
<evidence type="ECO:0000256" key="3">
    <source>
        <dbReference type="ARBA" id="ARBA00010684"/>
    </source>
</evidence>
<evidence type="ECO:0000313" key="16">
    <source>
        <dbReference type="Proteomes" id="UP000694415"/>
    </source>
</evidence>
<keyword evidence="16" id="KW-1185">Reference proteome</keyword>